<evidence type="ECO:0000256" key="6">
    <source>
        <dbReference type="ARBA" id="ARBA00022801"/>
    </source>
</evidence>
<dbReference type="GO" id="GO:0006508">
    <property type="term" value="P:proteolysis"/>
    <property type="evidence" value="ECO:0007669"/>
    <property type="project" value="UniProtKB-KW"/>
</dbReference>
<dbReference type="Proteomes" id="UP000250163">
    <property type="component" value="Chromosome MORIYA"/>
</dbReference>
<dbReference type="OrthoDB" id="9809354at2"/>
<dbReference type="KEGG" id="mya:MORIYA_2235"/>
<keyword evidence="7" id="KW-0464">Manganese</keyword>
<evidence type="ECO:0000256" key="2">
    <source>
        <dbReference type="ARBA" id="ARBA00022438"/>
    </source>
</evidence>
<sequence length="436" mass="46847">MKDFMSVELTVAPADSFWGKDVLVSFNAGVASIHLGDNSANLGAESALQVQRAARKLSNQGIAKVTLKGELWNTELRIAFDQGYYTAKEDQQACFGLDQVSSIEKKAFIDFQQASHWVRKTINTDAEEMYPLKLAQSAADLLLQLAPESITYKIIAGDDLLTHGFTGIHTVGRGSQHPPAMLQLDFNPTGDADAPVATALVGKGITFDSGGYSIKPSEPMTAMKSDMGGAATLTGALALAIRQGLNQRVQLFLCCAENMISSNAFKLGDIIKYKNDITVEVLNTDAEGRLVLADGLLAAEENSPQRLIDAATLTGAAKVALGRDYNAVFGFDQDFVNSLLAHAKAENEFAWQLPLEKWHQQQLPSSFADMANIHAGEGRAGASTAAAFLSRFVREDGQGWLHLDLAGSYQKVANDLWATGAKGHGIRTLAKTLLDA</sequence>
<dbReference type="SUPFAM" id="SSF53187">
    <property type="entry name" value="Zn-dependent exopeptidases"/>
    <property type="match status" value="1"/>
</dbReference>
<evidence type="ECO:0000313" key="10">
    <source>
        <dbReference type="Proteomes" id="UP000250163"/>
    </source>
</evidence>
<dbReference type="EMBL" id="LS483250">
    <property type="protein sequence ID" value="SQD78713.1"/>
    <property type="molecule type" value="Genomic_DNA"/>
</dbReference>
<evidence type="ECO:0000256" key="3">
    <source>
        <dbReference type="ARBA" id="ARBA00022490"/>
    </source>
</evidence>
<dbReference type="PANTHER" id="PTHR11963">
    <property type="entry name" value="LEUCINE AMINOPEPTIDASE-RELATED"/>
    <property type="match status" value="1"/>
</dbReference>
<evidence type="ECO:0000256" key="4">
    <source>
        <dbReference type="ARBA" id="ARBA00022670"/>
    </source>
</evidence>
<organism evidence="9 10">
    <name type="scientific">Moritella yayanosii</name>
    <dbReference type="NCBI Taxonomy" id="69539"/>
    <lineage>
        <taxon>Bacteria</taxon>
        <taxon>Pseudomonadati</taxon>
        <taxon>Pseudomonadota</taxon>
        <taxon>Gammaproteobacteria</taxon>
        <taxon>Alteromonadales</taxon>
        <taxon>Moritellaceae</taxon>
        <taxon>Moritella</taxon>
    </lineage>
</organism>
<evidence type="ECO:0000313" key="9">
    <source>
        <dbReference type="EMBL" id="SQD78713.1"/>
    </source>
</evidence>
<keyword evidence="2 9" id="KW-0031">Aminopeptidase</keyword>
<dbReference type="InterPro" id="IPR000819">
    <property type="entry name" value="Peptidase_M17_C"/>
</dbReference>
<name>A0A330LPS6_9GAMM</name>
<dbReference type="PRINTS" id="PR00481">
    <property type="entry name" value="LAMNOPPTDASE"/>
</dbReference>
<keyword evidence="5" id="KW-0479">Metal-binding</keyword>
<dbReference type="Pfam" id="PF12404">
    <property type="entry name" value="DUF3663"/>
    <property type="match status" value="1"/>
</dbReference>
<dbReference type="Gene3D" id="3.40.630.10">
    <property type="entry name" value="Zn peptidases"/>
    <property type="match status" value="1"/>
</dbReference>
<evidence type="ECO:0000256" key="7">
    <source>
        <dbReference type="ARBA" id="ARBA00023211"/>
    </source>
</evidence>
<protein>
    <submittedName>
        <fullName evidence="9">Aminopeptidase B</fullName>
        <ecNumber evidence="9">3.4.11.23</ecNumber>
    </submittedName>
</protein>
<dbReference type="InterPro" id="IPR008330">
    <property type="entry name" value="Pept_M17_PepB"/>
</dbReference>
<feature type="domain" description="Cytosol aminopeptidase" evidence="8">
    <location>
        <begin position="283"/>
        <end position="290"/>
    </location>
</feature>
<dbReference type="CDD" id="cd00433">
    <property type="entry name" value="Peptidase_M17"/>
    <property type="match status" value="1"/>
</dbReference>
<dbReference type="InterPro" id="IPR011356">
    <property type="entry name" value="Leucine_aapep/pepB"/>
</dbReference>
<keyword evidence="3" id="KW-0963">Cytoplasm</keyword>
<dbReference type="GO" id="GO:0030145">
    <property type="term" value="F:manganese ion binding"/>
    <property type="evidence" value="ECO:0007669"/>
    <property type="project" value="InterPro"/>
</dbReference>
<accession>A0A330LPS6</accession>
<dbReference type="RefSeq" id="WP_112714982.1">
    <property type="nucleotide sequence ID" value="NZ_LS483250.1"/>
</dbReference>
<dbReference type="GO" id="GO:0070006">
    <property type="term" value="F:metalloaminopeptidase activity"/>
    <property type="evidence" value="ECO:0007669"/>
    <property type="project" value="InterPro"/>
</dbReference>
<keyword evidence="10" id="KW-1185">Reference proteome</keyword>
<evidence type="ECO:0000256" key="1">
    <source>
        <dbReference type="ARBA" id="ARBA00009528"/>
    </source>
</evidence>
<keyword evidence="6 9" id="KW-0378">Hydrolase</keyword>
<proteinExistence type="inferred from homology"/>
<gene>
    <name evidence="9" type="primary">pepB</name>
    <name evidence="9" type="ORF">MORIYA_2235</name>
</gene>
<dbReference type="PANTHER" id="PTHR11963:SF20">
    <property type="entry name" value="PEPTIDASE B"/>
    <property type="match status" value="1"/>
</dbReference>
<dbReference type="NCBIfam" id="NF003450">
    <property type="entry name" value="PRK05015.1"/>
    <property type="match status" value="1"/>
</dbReference>
<dbReference type="GO" id="GO:0005737">
    <property type="term" value="C:cytoplasm"/>
    <property type="evidence" value="ECO:0007669"/>
    <property type="project" value="InterPro"/>
</dbReference>
<dbReference type="AlphaFoldDB" id="A0A330LPS6"/>
<evidence type="ECO:0000256" key="5">
    <source>
        <dbReference type="ARBA" id="ARBA00022723"/>
    </source>
</evidence>
<evidence type="ECO:0000259" key="8">
    <source>
        <dbReference type="PROSITE" id="PS00631"/>
    </source>
</evidence>
<comment type="similarity">
    <text evidence="1">Belongs to the peptidase M17 family.</text>
</comment>
<keyword evidence="4" id="KW-0645">Protease</keyword>
<dbReference type="Pfam" id="PF00883">
    <property type="entry name" value="Peptidase_M17"/>
    <property type="match status" value="1"/>
</dbReference>
<dbReference type="EC" id="3.4.11.23" evidence="9"/>
<dbReference type="InterPro" id="IPR047620">
    <property type="entry name" value="M17_PepB-like_N"/>
</dbReference>
<dbReference type="PROSITE" id="PS00631">
    <property type="entry name" value="CYTOSOL_AP"/>
    <property type="match status" value="1"/>
</dbReference>
<reference evidence="10" key="1">
    <citation type="submission" date="2018-05" db="EMBL/GenBank/DDBJ databases">
        <authorList>
            <person name="Cea G.-C."/>
            <person name="William W."/>
        </authorList>
    </citation>
    <scope>NUCLEOTIDE SEQUENCE [LARGE SCALE GENOMIC DNA]</scope>
    <source>
        <strain evidence="10">DB21MT 5</strain>
    </source>
</reference>
<dbReference type="PIRSF" id="PIRSF036388">
    <property type="entry name" value="Ctsl_amnpptdse_B"/>
    <property type="match status" value="1"/>
</dbReference>